<evidence type="ECO:0000256" key="1">
    <source>
        <dbReference type="ARBA" id="ARBA00010088"/>
    </source>
</evidence>
<reference evidence="6" key="1">
    <citation type="journal article" date="2019" name="Int. J. Syst. Evol. Microbiol.">
        <title>The Global Catalogue of Microorganisms (GCM) 10K type strain sequencing project: providing services to taxonomists for standard genome sequencing and annotation.</title>
        <authorList>
            <consortium name="The Broad Institute Genomics Platform"/>
            <consortium name="The Broad Institute Genome Sequencing Center for Infectious Disease"/>
            <person name="Wu L."/>
            <person name="Ma J."/>
        </authorList>
    </citation>
    <scope>NUCLEOTIDE SEQUENCE [LARGE SCALE GENOMIC DNA]</scope>
    <source>
        <strain evidence="6">JCM 31037</strain>
    </source>
</reference>
<organism evidence="5 6">
    <name type="scientific">Micromonospora sonneratiae</name>
    <dbReference type="NCBI Taxonomy" id="1184706"/>
    <lineage>
        <taxon>Bacteria</taxon>
        <taxon>Bacillati</taxon>
        <taxon>Actinomycetota</taxon>
        <taxon>Actinomycetes</taxon>
        <taxon>Micromonosporales</taxon>
        <taxon>Micromonosporaceae</taxon>
        <taxon>Micromonospora</taxon>
    </lineage>
</organism>
<comment type="caution">
    <text evidence="5">The sequence shown here is derived from an EMBL/GenBank/DDBJ whole genome shotgun (WGS) entry which is preliminary data.</text>
</comment>
<accession>A0ABW3YDS2</accession>
<evidence type="ECO:0000259" key="4">
    <source>
        <dbReference type="Pfam" id="PF06441"/>
    </source>
</evidence>
<dbReference type="Pfam" id="PF06441">
    <property type="entry name" value="EHN"/>
    <property type="match status" value="1"/>
</dbReference>
<keyword evidence="6" id="KW-1185">Reference proteome</keyword>
<keyword evidence="2" id="KW-0058">Aromatic hydrocarbons catabolism</keyword>
<dbReference type="RefSeq" id="WP_377571083.1">
    <property type="nucleotide sequence ID" value="NZ_JBHTMP010000019.1"/>
</dbReference>
<evidence type="ECO:0000256" key="2">
    <source>
        <dbReference type="ARBA" id="ARBA00022797"/>
    </source>
</evidence>
<evidence type="ECO:0000313" key="6">
    <source>
        <dbReference type="Proteomes" id="UP001597260"/>
    </source>
</evidence>
<gene>
    <name evidence="5" type="ORF">ACFQ4H_14445</name>
</gene>
<name>A0ABW3YDS2_9ACTN</name>
<keyword evidence="3 5" id="KW-0378">Hydrolase</keyword>
<dbReference type="GO" id="GO:0016787">
    <property type="term" value="F:hydrolase activity"/>
    <property type="evidence" value="ECO:0007669"/>
    <property type="project" value="UniProtKB-KW"/>
</dbReference>
<evidence type="ECO:0000313" key="5">
    <source>
        <dbReference type="EMBL" id="MFD1322294.1"/>
    </source>
</evidence>
<dbReference type="EMBL" id="JBHTMP010000019">
    <property type="protein sequence ID" value="MFD1322294.1"/>
    <property type="molecule type" value="Genomic_DNA"/>
</dbReference>
<dbReference type="InterPro" id="IPR029058">
    <property type="entry name" value="AB_hydrolase_fold"/>
</dbReference>
<dbReference type="SUPFAM" id="SSF53474">
    <property type="entry name" value="alpha/beta-Hydrolases"/>
    <property type="match status" value="1"/>
</dbReference>
<protein>
    <submittedName>
        <fullName evidence="5">Epoxide hydrolase family protein</fullName>
        <ecNumber evidence="5">3.-.-.-</ecNumber>
    </submittedName>
</protein>
<feature type="domain" description="Epoxide hydrolase N-terminal" evidence="4">
    <location>
        <begin position="7"/>
        <end position="112"/>
    </location>
</feature>
<dbReference type="EC" id="3.-.-.-" evidence="5"/>
<dbReference type="PANTHER" id="PTHR21661">
    <property type="entry name" value="EPOXIDE HYDROLASE 1-RELATED"/>
    <property type="match status" value="1"/>
</dbReference>
<dbReference type="PIRSF" id="PIRSF001112">
    <property type="entry name" value="Epoxide_hydrolase"/>
    <property type="match status" value="1"/>
</dbReference>
<sequence length="395" mass="43136">MTDDDTIRPFRIDIPQAAVDDLRYRLDNARWPDEVPGTGWSRGVPVDYLKDLAGYWAGGYDWRAQEARLNEIPQYTTEIDGQAIHFLHARSPEPDALPLLITHGWPSSVVEFQQVIGPLTDPRRHGGDPADAFHLVVPSLPGFGFSTPLREAGWGDLFRVASAFAELMSRLGYDRYAAHGGDVGAGVTGMLPMVAAGKVVGTHINGPGSFPFGPPVDLTGLAGVDRRRAERFNEFQRDGMGYLHVQATRPQTLGYSLTDSPIGQLAWIVEKYQAWTDPAAKLPEDAVDRDQLLTNVSVYWYTRSGASSANFTYEGMQAFRAYVEQAGAAGSGPVAPGGPPMGVAVFAADNSIRSLLDPTGAIQHWSEFDRGGHFPAMETPDLLVSDLRTFLRPLR</sequence>
<dbReference type="PANTHER" id="PTHR21661:SF35">
    <property type="entry name" value="EPOXIDE HYDROLASE"/>
    <property type="match status" value="1"/>
</dbReference>
<dbReference type="Gene3D" id="3.40.50.1820">
    <property type="entry name" value="alpha/beta hydrolase"/>
    <property type="match status" value="1"/>
</dbReference>
<dbReference type="InterPro" id="IPR000639">
    <property type="entry name" value="Epox_hydrolase-like"/>
</dbReference>
<proteinExistence type="inferred from homology"/>
<dbReference type="PRINTS" id="PR00412">
    <property type="entry name" value="EPOXHYDRLASE"/>
</dbReference>
<dbReference type="InterPro" id="IPR016292">
    <property type="entry name" value="Epoxide_hydrolase"/>
</dbReference>
<dbReference type="InterPro" id="IPR010497">
    <property type="entry name" value="Epoxide_hydro_N"/>
</dbReference>
<evidence type="ECO:0000256" key="3">
    <source>
        <dbReference type="ARBA" id="ARBA00022801"/>
    </source>
</evidence>
<comment type="similarity">
    <text evidence="1">Belongs to the peptidase S33 family.</text>
</comment>
<dbReference type="Proteomes" id="UP001597260">
    <property type="component" value="Unassembled WGS sequence"/>
</dbReference>